<proteinExistence type="predicted"/>
<evidence type="ECO:0000313" key="2">
    <source>
        <dbReference type="Proteomes" id="UP000199064"/>
    </source>
</evidence>
<gene>
    <name evidence="1" type="ORF">SAMN05216452_1016</name>
</gene>
<keyword evidence="2" id="KW-1185">Reference proteome</keyword>
<dbReference type="Proteomes" id="UP000199064">
    <property type="component" value="Unassembled WGS sequence"/>
</dbReference>
<protein>
    <submittedName>
        <fullName evidence="1">Uncharacterized protein</fullName>
    </submittedName>
</protein>
<reference evidence="2" key="1">
    <citation type="submission" date="2016-10" db="EMBL/GenBank/DDBJ databases">
        <authorList>
            <person name="Varghese N."/>
            <person name="Submissions S."/>
        </authorList>
    </citation>
    <scope>NUCLEOTIDE SEQUENCE [LARGE SCALE GENOMIC DNA]</scope>
    <source>
        <strain evidence="2">ES.061</strain>
    </source>
</reference>
<dbReference type="AlphaFoldDB" id="A0A1H4J787"/>
<sequence>MKGASGAHGCGIGAVRAWSEARDFRARRSRRAQTASAFHGIDEAVKLLAFTQFKTESRFHFSWKRAQRGDCARADLPFR</sequence>
<evidence type="ECO:0000313" key="1">
    <source>
        <dbReference type="EMBL" id="SEB41432.1"/>
    </source>
</evidence>
<name>A0A1H4J787_9HYPH</name>
<dbReference type="EMBL" id="FNSL01000001">
    <property type="protein sequence ID" value="SEB41432.1"/>
    <property type="molecule type" value="Genomic_DNA"/>
</dbReference>
<organism evidence="1 2">
    <name type="scientific">Nitratireductor aquibiodomus</name>
    <dbReference type="NCBI Taxonomy" id="204799"/>
    <lineage>
        <taxon>Bacteria</taxon>
        <taxon>Pseudomonadati</taxon>
        <taxon>Pseudomonadota</taxon>
        <taxon>Alphaproteobacteria</taxon>
        <taxon>Hyphomicrobiales</taxon>
        <taxon>Phyllobacteriaceae</taxon>
        <taxon>Nitratireductor</taxon>
    </lineage>
</organism>
<accession>A0A1H4J787</accession>